<dbReference type="SUPFAM" id="SSF53474">
    <property type="entry name" value="alpha/beta-Hydrolases"/>
    <property type="match status" value="1"/>
</dbReference>
<keyword evidence="6" id="KW-1185">Reference proteome</keyword>
<dbReference type="EMBL" id="CP119966">
    <property type="protein sequence ID" value="WFD41183.1"/>
    <property type="molecule type" value="Genomic_DNA"/>
</dbReference>
<evidence type="ECO:0000256" key="3">
    <source>
        <dbReference type="SAM" id="MobiDB-lite"/>
    </source>
</evidence>
<dbReference type="RefSeq" id="XP_060124080.1">
    <property type="nucleotide sequence ID" value="XM_060268097.1"/>
</dbReference>
<feature type="compositionally biased region" description="Basic and acidic residues" evidence="3">
    <location>
        <begin position="13"/>
        <end position="35"/>
    </location>
</feature>
<protein>
    <recommendedName>
        <fullName evidence="4">YMC020W-like alpha/beta hydrolase domain-containing protein</fullName>
    </recommendedName>
</protein>
<proteinExistence type="predicted"/>
<dbReference type="PANTHER" id="PTHR47349">
    <property type="entry name" value="CHROMOSOME 8, WHOLE GENOME SHOTGUN SEQUENCE"/>
    <property type="match status" value="1"/>
</dbReference>
<dbReference type="GeneID" id="85227829"/>
<feature type="region of interest" description="Disordered" evidence="3">
    <location>
        <begin position="1"/>
        <end position="70"/>
    </location>
</feature>
<reference evidence="5" key="1">
    <citation type="submission" date="2023-03" db="EMBL/GenBank/DDBJ databases">
        <title>Mating type loci evolution in Malassezia.</title>
        <authorList>
            <person name="Coelho M.A."/>
        </authorList>
    </citation>
    <scope>NUCLEOTIDE SEQUENCE</scope>
    <source>
        <strain evidence="5">CBS 9431</strain>
    </source>
</reference>
<dbReference type="Pfam" id="PF26147">
    <property type="entry name" value="AB_HYDROLASE_YMC0-YMC35"/>
    <property type="match status" value="1"/>
</dbReference>
<dbReference type="InterPro" id="IPR029058">
    <property type="entry name" value="AB_hydrolase_fold"/>
</dbReference>
<evidence type="ECO:0000256" key="1">
    <source>
        <dbReference type="ARBA" id="ARBA00047591"/>
    </source>
</evidence>
<dbReference type="AlphaFoldDB" id="A0AAF0FA50"/>
<dbReference type="PANTHER" id="PTHR47349:SF1">
    <property type="entry name" value="AER328WP"/>
    <property type="match status" value="1"/>
</dbReference>
<feature type="compositionally biased region" description="Polar residues" evidence="3">
    <location>
        <begin position="154"/>
        <end position="166"/>
    </location>
</feature>
<dbReference type="InterPro" id="IPR058933">
    <property type="entry name" value="YMC020W-like_ab_hydrolase"/>
</dbReference>
<feature type="region of interest" description="Disordered" evidence="3">
    <location>
        <begin position="148"/>
        <end position="172"/>
    </location>
</feature>
<evidence type="ECO:0000313" key="5">
    <source>
        <dbReference type="EMBL" id="WFD41183.1"/>
    </source>
</evidence>
<evidence type="ECO:0000259" key="4">
    <source>
        <dbReference type="Pfam" id="PF26147"/>
    </source>
</evidence>
<sequence length="606" mass="66443">MSDSKPPKKRQGEKREEPTPKNKDAHAMRNERVPEDTGEPPSAAIPNPEPAPEDVPSGTEAPPGPTKPRAIRARMRAVPLPALARSSRGAAPTDAPPALASKRVPSLVLPNFDDTFSRPPRVWPPRAGLWERTVGAVNAYLFPRSARHGHRPKVTTSLPVQSQRGSTAPHLHAEHEQAMPRAYKVLGDARTGHVRGYERVSKVVVIGVHGWFAQSIFKNVMGTPTGTSARFATMMAESVRRHFQEAGNPLPDEAITVIAPQYDGRVEERADFFFDTIAQNAQWVDALREADAVMVAAHSQGAVVSTLLLARLVDEGFVSPKRSRTCVLSMCGIYQGPFVHLKSSLASSYINYFETGAARELFEFQSSDTAISARHREAYGRLLTAGIKFVHIGSIDDNVVPLYSALNSSAAHPSILRAVYIDGVAFPETDFLISLIILCVAVRNCGFHDHNLLTLLSASVAGSLYGGLGHSLVYDEENVYDLATRYLFETNSPRSSGATHIPLVTTSFAAQRWNPYELPWGLRGLLEDTTIQHFFGDDIVEVIQDYHDWHPASKPLRDLQWRLSPIRSIPLPPDPDAESMLPSAEDSSTGTAAVSMERPRMALSKL</sequence>
<evidence type="ECO:0000256" key="2">
    <source>
        <dbReference type="ARBA" id="ARBA00048461"/>
    </source>
</evidence>
<gene>
    <name evidence="5" type="ORF">MJAP1_004178</name>
</gene>
<dbReference type="InterPro" id="IPR058934">
    <property type="entry name" value="YMC020W-like"/>
</dbReference>
<feature type="region of interest" description="Disordered" evidence="3">
    <location>
        <begin position="572"/>
        <end position="606"/>
    </location>
</feature>
<accession>A0AAF0FA50</accession>
<dbReference type="Gene3D" id="3.40.50.1820">
    <property type="entry name" value="alpha/beta hydrolase"/>
    <property type="match status" value="1"/>
</dbReference>
<feature type="domain" description="YMC020W-like alpha/beta hydrolase" evidence="4">
    <location>
        <begin position="194"/>
        <end position="528"/>
    </location>
</feature>
<organism evidence="5 6">
    <name type="scientific">Malassezia japonica</name>
    <dbReference type="NCBI Taxonomy" id="223818"/>
    <lineage>
        <taxon>Eukaryota</taxon>
        <taxon>Fungi</taxon>
        <taxon>Dikarya</taxon>
        <taxon>Basidiomycota</taxon>
        <taxon>Ustilaginomycotina</taxon>
        <taxon>Malasseziomycetes</taxon>
        <taxon>Malasseziales</taxon>
        <taxon>Malasseziaceae</taxon>
        <taxon>Malassezia</taxon>
    </lineage>
</organism>
<dbReference type="Proteomes" id="UP001217754">
    <property type="component" value="Chromosome 9"/>
</dbReference>
<name>A0AAF0FA50_9BASI</name>
<comment type="catalytic activity">
    <reaction evidence="1">
        <text>a diacylglycerol + H2O = a monoacylglycerol + a fatty acid + H(+)</text>
        <dbReference type="Rhea" id="RHEA:32731"/>
        <dbReference type="ChEBI" id="CHEBI:15377"/>
        <dbReference type="ChEBI" id="CHEBI:15378"/>
        <dbReference type="ChEBI" id="CHEBI:17408"/>
        <dbReference type="ChEBI" id="CHEBI:18035"/>
        <dbReference type="ChEBI" id="CHEBI:28868"/>
    </reaction>
</comment>
<evidence type="ECO:0000313" key="6">
    <source>
        <dbReference type="Proteomes" id="UP001217754"/>
    </source>
</evidence>
<comment type="catalytic activity">
    <reaction evidence="2">
        <text>a monoacylglycerol + H2O = glycerol + a fatty acid + H(+)</text>
        <dbReference type="Rhea" id="RHEA:15245"/>
        <dbReference type="ChEBI" id="CHEBI:15377"/>
        <dbReference type="ChEBI" id="CHEBI:15378"/>
        <dbReference type="ChEBI" id="CHEBI:17408"/>
        <dbReference type="ChEBI" id="CHEBI:17754"/>
        <dbReference type="ChEBI" id="CHEBI:28868"/>
    </reaction>
</comment>